<comment type="caution">
    <text evidence="3">The sequence shown here is derived from an EMBL/GenBank/DDBJ whole genome shotgun (WGS) entry which is preliminary data.</text>
</comment>
<name>A0A9N9EYW3_9GLOM</name>
<protein>
    <submittedName>
        <fullName evidence="3">11142_t:CDS:1</fullName>
    </submittedName>
</protein>
<evidence type="ECO:0000313" key="3">
    <source>
        <dbReference type="EMBL" id="CAG8499403.1"/>
    </source>
</evidence>
<dbReference type="AlphaFoldDB" id="A0A9N9EYW3"/>
<evidence type="ECO:0000256" key="1">
    <source>
        <dbReference type="ARBA" id="ARBA00009740"/>
    </source>
</evidence>
<comment type="similarity">
    <text evidence="1">Belongs to the OBAP family.</text>
</comment>
<dbReference type="Pfam" id="PF06884">
    <property type="entry name" value="DUF1264"/>
    <property type="match status" value="1"/>
</dbReference>
<evidence type="ECO:0000313" key="4">
    <source>
        <dbReference type="Proteomes" id="UP000789572"/>
    </source>
</evidence>
<dbReference type="OrthoDB" id="1901244at2759"/>
<gene>
    <name evidence="3" type="ORF">POCULU_LOCUS2492</name>
</gene>
<dbReference type="PANTHER" id="PTHR31360">
    <property type="match status" value="1"/>
</dbReference>
<reference evidence="3" key="1">
    <citation type="submission" date="2021-06" db="EMBL/GenBank/DDBJ databases">
        <authorList>
            <person name="Kallberg Y."/>
            <person name="Tangrot J."/>
            <person name="Rosling A."/>
        </authorList>
    </citation>
    <scope>NUCLEOTIDE SEQUENCE</scope>
    <source>
        <strain evidence="3">IA702</strain>
    </source>
</reference>
<proteinExistence type="inferred from homology"/>
<dbReference type="EMBL" id="CAJVPJ010000234">
    <property type="protein sequence ID" value="CAG8499403.1"/>
    <property type="molecule type" value="Genomic_DNA"/>
</dbReference>
<organism evidence="3 4">
    <name type="scientific">Paraglomus occultum</name>
    <dbReference type="NCBI Taxonomy" id="144539"/>
    <lineage>
        <taxon>Eukaryota</taxon>
        <taxon>Fungi</taxon>
        <taxon>Fungi incertae sedis</taxon>
        <taxon>Mucoromycota</taxon>
        <taxon>Glomeromycotina</taxon>
        <taxon>Glomeromycetes</taxon>
        <taxon>Paraglomerales</taxon>
        <taxon>Paraglomeraceae</taxon>
        <taxon>Paraglomus</taxon>
    </lineage>
</organism>
<sequence>MSQHPEPPGDPVSLATKAMEQASSSIQTFKPLNKIHEHVQGYHFYRRAKTKDAELKAHHYCSHLKEQVRQCVIYDSDADDARLIGVEYIISADLFDKLPDDEKLFWHSHVMEVKSGVLICPLAAGVPKTIGDNAEMKYMEELIDTYGKTWHFWQVDRGDELPFGPPKLMMSIVEESQVDPKLIEARDKHYKISTAEKKKQREHLQPKRKVDPKADHWIHRDDGKTYRPEMVWGPKK</sequence>
<feature type="region of interest" description="Disordered" evidence="2">
    <location>
        <begin position="194"/>
        <end position="220"/>
    </location>
</feature>
<evidence type="ECO:0000256" key="2">
    <source>
        <dbReference type="SAM" id="MobiDB-lite"/>
    </source>
</evidence>
<dbReference type="PANTHER" id="PTHR31360:SF0">
    <property type="entry name" value="OIL BODY-ASSOCIATED PROTEIN 1B"/>
    <property type="match status" value="1"/>
</dbReference>
<dbReference type="Proteomes" id="UP000789572">
    <property type="component" value="Unassembled WGS sequence"/>
</dbReference>
<keyword evidence="4" id="KW-1185">Reference proteome</keyword>
<accession>A0A9N9EYW3</accession>
<dbReference type="InterPro" id="IPR010686">
    <property type="entry name" value="OBAP-like"/>
</dbReference>